<reference evidence="1" key="1">
    <citation type="submission" date="2014-09" db="EMBL/GenBank/DDBJ databases">
        <authorList>
            <person name="Magalhaes I.L.F."/>
            <person name="Oliveira U."/>
            <person name="Santos F.R."/>
            <person name="Vidigal T.H.D.A."/>
            <person name="Brescovit A.D."/>
            <person name="Santos A.J."/>
        </authorList>
    </citation>
    <scope>NUCLEOTIDE SEQUENCE</scope>
    <source>
        <tissue evidence="1">Shoot tissue taken approximately 20 cm above the soil surface</tissue>
    </source>
</reference>
<accession>A0A0A9J0I0</accession>
<sequence>MCLPTPMPLASE</sequence>
<name>A0A0A9J0I0_ARUDO</name>
<evidence type="ECO:0000313" key="1">
    <source>
        <dbReference type="EMBL" id="JAE04583.1"/>
    </source>
</evidence>
<reference evidence="1" key="2">
    <citation type="journal article" date="2015" name="Data Brief">
        <title>Shoot transcriptome of the giant reed, Arundo donax.</title>
        <authorList>
            <person name="Barrero R.A."/>
            <person name="Guerrero F.D."/>
            <person name="Moolhuijzen P."/>
            <person name="Goolsby J.A."/>
            <person name="Tidwell J."/>
            <person name="Bellgard S.E."/>
            <person name="Bellgard M.I."/>
        </authorList>
    </citation>
    <scope>NUCLEOTIDE SEQUENCE</scope>
    <source>
        <tissue evidence="1">Shoot tissue taken approximately 20 cm above the soil surface</tissue>
    </source>
</reference>
<proteinExistence type="predicted"/>
<dbReference type="EMBL" id="GBRH01193313">
    <property type="protein sequence ID" value="JAE04583.1"/>
    <property type="molecule type" value="Transcribed_RNA"/>
</dbReference>
<organism evidence="1">
    <name type="scientific">Arundo donax</name>
    <name type="common">Giant reed</name>
    <name type="synonym">Donax arundinaceus</name>
    <dbReference type="NCBI Taxonomy" id="35708"/>
    <lineage>
        <taxon>Eukaryota</taxon>
        <taxon>Viridiplantae</taxon>
        <taxon>Streptophyta</taxon>
        <taxon>Embryophyta</taxon>
        <taxon>Tracheophyta</taxon>
        <taxon>Spermatophyta</taxon>
        <taxon>Magnoliopsida</taxon>
        <taxon>Liliopsida</taxon>
        <taxon>Poales</taxon>
        <taxon>Poaceae</taxon>
        <taxon>PACMAD clade</taxon>
        <taxon>Arundinoideae</taxon>
        <taxon>Arundineae</taxon>
        <taxon>Arundo</taxon>
    </lineage>
</organism>
<protein>
    <submittedName>
        <fullName evidence="1">Uncharacterized protein</fullName>
    </submittedName>
</protein>